<feature type="compositionally biased region" description="Low complexity" evidence="2">
    <location>
        <begin position="242"/>
        <end position="330"/>
    </location>
</feature>
<dbReference type="RefSeq" id="WP_241561387.1">
    <property type="nucleotide sequence ID" value="NZ_JBFAUK010000009.1"/>
</dbReference>
<proteinExistence type="predicted"/>
<sequence>MDEPVVIRSLAAAAAAAAVVGSVLMRRWDRAAGKRVAQLTAARVRDEWKTDERIAELETDLDETRQARTRLEAKLRGKRAELARLRTEHADLLRRYATAETERASALEGRRLLASGREKEKAGVPRAALALESAIQARSERQARSGGDLSPAAYRLAAAALRDLAANGVRQRAAASSADAEPTASERQVASAPAAVEGASAQSGPAGSGAAPSEAAPSGAARSEAAESRASESRASEERSARSQPSSAEAARSGADEASAAQSPAEEAAPAGAPAVDAAAAEAQAGAQAMDKAPVPTVKAPAPVAQAAPGAARSGAGTTPGGLVRRPVPSVPVARTQGGFDFFGNNRKPVVPAAPPVEEQDLADVVGEEALAQDAAGAADSADGEVIDLTAHDDTEQIDVIELRNAI</sequence>
<evidence type="ECO:0000313" key="4">
    <source>
        <dbReference type="Proteomes" id="UP001552594"/>
    </source>
</evidence>
<feature type="coiled-coil region" evidence="1">
    <location>
        <begin position="54"/>
        <end position="102"/>
    </location>
</feature>
<organism evidence="3 4">
    <name type="scientific">Streptomyces orinoci</name>
    <name type="common">Streptoverticillium orinoci</name>
    <dbReference type="NCBI Taxonomy" id="67339"/>
    <lineage>
        <taxon>Bacteria</taxon>
        <taxon>Bacillati</taxon>
        <taxon>Actinomycetota</taxon>
        <taxon>Actinomycetes</taxon>
        <taxon>Kitasatosporales</taxon>
        <taxon>Streptomycetaceae</taxon>
        <taxon>Streptomyces</taxon>
    </lineage>
</organism>
<keyword evidence="4" id="KW-1185">Reference proteome</keyword>
<protein>
    <recommendedName>
        <fullName evidence="5">Secreted protein</fullName>
    </recommendedName>
</protein>
<name>A0ABV3JXH1_STRON</name>
<feature type="compositionally biased region" description="Low complexity" evidence="2">
    <location>
        <begin position="175"/>
        <end position="223"/>
    </location>
</feature>
<keyword evidence="1" id="KW-0175">Coiled coil</keyword>
<gene>
    <name evidence="3" type="ORF">AB0L16_13995</name>
</gene>
<feature type="compositionally biased region" description="Basic and acidic residues" evidence="2">
    <location>
        <begin position="224"/>
        <end position="241"/>
    </location>
</feature>
<accession>A0ABV3JXH1</accession>
<dbReference type="EMBL" id="JBFAUK010000009">
    <property type="protein sequence ID" value="MEV5507577.1"/>
    <property type="molecule type" value="Genomic_DNA"/>
</dbReference>
<evidence type="ECO:0000313" key="3">
    <source>
        <dbReference type="EMBL" id="MEV5507577.1"/>
    </source>
</evidence>
<evidence type="ECO:0000256" key="1">
    <source>
        <dbReference type="SAM" id="Coils"/>
    </source>
</evidence>
<dbReference type="Proteomes" id="UP001552594">
    <property type="component" value="Unassembled WGS sequence"/>
</dbReference>
<evidence type="ECO:0000256" key="2">
    <source>
        <dbReference type="SAM" id="MobiDB-lite"/>
    </source>
</evidence>
<comment type="caution">
    <text evidence="3">The sequence shown here is derived from an EMBL/GenBank/DDBJ whole genome shotgun (WGS) entry which is preliminary data.</text>
</comment>
<feature type="region of interest" description="Disordered" evidence="2">
    <location>
        <begin position="175"/>
        <end position="330"/>
    </location>
</feature>
<evidence type="ECO:0008006" key="5">
    <source>
        <dbReference type="Google" id="ProtNLM"/>
    </source>
</evidence>
<reference evidence="3 4" key="1">
    <citation type="submission" date="2024-06" db="EMBL/GenBank/DDBJ databases">
        <title>The Natural Products Discovery Center: Release of the First 8490 Sequenced Strains for Exploring Actinobacteria Biosynthetic Diversity.</title>
        <authorList>
            <person name="Kalkreuter E."/>
            <person name="Kautsar S.A."/>
            <person name="Yang D."/>
            <person name="Bader C.D."/>
            <person name="Teijaro C.N."/>
            <person name="Fluegel L."/>
            <person name="Davis C.M."/>
            <person name="Simpson J.R."/>
            <person name="Lauterbach L."/>
            <person name="Steele A.D."/>
            <person name="Gui C."/>
            <person name="Meng S."/>
            <person name="Li G."/>
            <person name="Viehrig K."/>
            <person name="Ye F."/>
            <person name="Su P."/>
            <person name="Kiefer A.F."/>
            <person name="Nichols A."/>
            <person name="Cepeda A.J."/>
            <person name="Yan W."/>
            <person name="Fan B."/>
            <person name="Jiang Y."/>
            <person name="Adhikari A."/>
            <person name="Zheng C.-J."/>
            <person name="Schuster L."/>
            <person name="Cowan T.M."/>
            <person name="Smanski M.J."/>
            <person name="Chevrette M.G."/>
            <person name="De Carvalho L.P.S."/>
            <person name="Shen B."/>
        </authorList>
    </citation>
    <scope>NUCLEOTIDE SEQUENCE [LARGE SCALE GENOMIC DNA]</scope>
    <source>
        <strain evidence="3 4">NPDC052347</strain>
    </source>
</reference>